<name>A0A8H7ZNG3_9FUNG</name>
<keyword evidence="3" id="KW-1185">Reference proteome</keyword>
<feature type="region of interest" description="Disordered" evidence="1">
    <location>
        <begin position="464"/>
        <end position="493"/>
    </location>
</feature>
<proteinExistence type="predicted"/>
<protein>
    <submittedName>
        <fullName evidence="2">Uncharacterized protein</fullName>
    </submittedName>
</protein>
<accession>A0A8H7ZNG3</accession>
<organism evidence="2 3">
    <name type="scientific">Olpidium bornovanus</name>
    <dbReference type="NCBI Taxonomy" id="278681"/>
    <lineage>
        <taxon>Eukaryota</taxon>
        <taxon>Fungi</taxon>
        <taxon>Fungi incertae sedis</taxon>
        <taxon>Olpidiomycota</taxon>
        <taxon>Olpidiomycotina</taxon>
        <taxon>Olpidiomycetes</taxon>
        <taxon>Olpidiales</taxon>
        <taxon>Olpidiaceae</taxon>
        <taxon>Olpidium</taxon>
    </lineage>
</organism>
<evidence type="ECO:0000313" key="2">
    <source>
        <dbReference type="EMBL" id="KAG5456152.1"/>
    </source>
</evidence>
<dbReference type="EMBL" id="JAEFCI010012191">
    <property type="protein sequence ID" value="KAG5456152.1"/>
    <property type="molecule type" value="Genomic_DNA"/>
</dbReference>
<reference evidence="2 3" key="1">
    <citation type="journal article" name="Sci. Rep.">
        <title>Genome-scale phylogenetic analyses confirm Olpidium as the closest living zoosporic fungus to the non-flagellated, terrestrial fungi.</title>
        <authorList>
            <person name="Chang Y."/>
            <person name="Rochon D."/>
            <person name="Sekimoto S."/>
            <person name="Wang Y."/>
            <person name="Chovatia M."/>
            <person name="Sandor L."/>
            <person name="Salamov A."/>
            <person name="Grigoriev I.V."/>
            <person name="Stajich J.E."/>
            <person name="Spatafora J.W."/>
        </authorList>
    </citation>
    <scope>NUCLEOTIDE SEQUENCE [LARGE SCALE GENOMIC DNA]</scope>
    <source>
        <strain evidence="2">S191</strain>
    </source>
</reference>
<evidence type="ECO:0000256" key="1">
    <source>
        <dbReference type="SAM" id="MobiDB-lite"/>
    </source>
</evidence>
<comment type="caution">
    <text evidence="2">The sequence shown here is derived from an EMBL/GenBank/DDBJ whole genome shotgun (WGS) entry which is preliminary data.</text>
</comment>
<dbReference type="AlphaFoldDB" id="A0A8H7ZNG3"/>
<feature type="non-terminal residue" evidence="2">
    <location>
        <position position="1"/>
    </location>
</feature>
<dbReference type="Proteomes" id="UP000673691">
    <property type="component" value="Unassembled WGS sequence"/>
</dbReference>
<feature type="non-terminal residue" evidence="2">
    <location>
        <position position="493"/>
    </location>
</feature>
<gene>
    <name evidence="2" type="ORF">BJ554DRAFT_4187</name>
</gene>
<sequence length="493" mass="49565">SFPLRQPAQQPFQVCEARAGFDVLAVRGVTPDLPPRPALQLQRAHHAAVDVPPAPGHGVPALDVGLPRRPVLLGVELGADVEDQRVVEARVAAGAGAGVQGLGARLDVQRVRVGAREALARPLELRGRAGELGLVQVVEGARLDFAAGRAVGGGGGVAVCPLAGVGVPVEEVAEHVGPRRVCEGAELGAPEDVGVGARVGQVEDAVRGQGLLDRAAAGADGLALGVPADVELDGVLHAEGGRAVDERVEAEVLRLGDAAGGQRRPEGLVAGAVAHPLLGRKRGRGLAAGVLPGGDLGDVALEVDQGDLADVRVLLAGERPDVPLVEVEAAERVVPGDAVVRVAVPALAADRGRGREAVGVGTPRGEDARIRGPRRAAVEAGLVAQRPAPDGPAGGGRLLQLGDVLAGAGDPRLAGLRVDPAPAALDNRGAQLGARARQGGQVAGVQVAEDLAAKLGRQLRQEQGGGEIAGGGERADACAASVGAPKGSRRLHT</sequence>
<evidence type="ECO:0000313" key="3">
    <source>
        <dbReference type="Proteomes" id="UP000673691"/>
    </source>
</evidence>